<dbReference type="SUPFAM" id="SSF52200">
    <property type="entry name" value="Toll/Interleukin receptor TIR domain"/>
    <property type="match status" value="1"/>
</dbReference>
<evidence type="ECO:0000256" key="14">
    <source>
        <dbReference type="ARBA" id="ARBA00023198"/>
    </source>
</evidence>
<dbReference type="PANTHER" id="PTHR24365:SF17">
    <property type="entry name" value="TOLL-LIKE RECEPTOR 2"/>
    <property type="match status" value="1"/>
</dbReference>
<dbReference type="InterPro" id="IPR003591">
    <property type="entry name" value="Leu-rich_rpt_typical-subtyp"/>
</dbReference>
<dbReference type="SUPFAM" id="SSF52058">
    <property type="entry name" value="L domain-like"/>
    <property type="match status" value="2"/>
</dbReference>
<keyword evidence="3" id="KW-0399">Innate immunity</keyword>
<evidence type="ECO:0000256" key="4">
    <source>
        <dbReference type="ARBA" id="ARBA00022614"/>
    </source>
</evidence>
<keyword evidence="7" id="KW-0677">Repeat</keyword>
<dbReference type="Proteomes" id="UP000053641">
    <property type="component" value="Unassembled WGS sequence"/>
</dbReference>
<keyword evidence="8" id="KW-0391">Immunity</keyword>
<feature type="region of interest" description="Disordered" evidence="15">
    <location>
        <begin position="157"/>
        <end position="190"/>
    </location>
</feature>
<dbReference type="KEGG" id="tgt:104571069"/>
<name>A0A099ZFR6_TINGU</name>
<accession>A0A099ZFR6</accession>
<dbReference type="Pfam" id="PF13855">
    <property type="entry name" value="LRR_8"/>
    <property type="match status" value="1"/>
</dbReference>
<dbReference type="GO" id="GO:0043235">
    <property type="term" value="C:receptor complex"/>
    <property type="evidence" value="ECO:0007669"/>
    <property type="project" value="TreeGrafter"/>
</dbReference>
<proteinExistence type="inferred from homology"/>
<evidence type="ECO:0000256" key="5">
    <source>
        <dbReference type="ARBA" id="ARBA00022692"/>
    </source>
</evidence>
<dbReference type="SMART" id="SM00365">
    <property type="entry name" value="LRR_SD22"/>
    <property type="match status" value="5"/>
</dbReference>
<dbReference type="InterPro" id="IPR000157">
    <property type="entry name" value="TIR_dom"/>
</dbReference>
<dbReference type="FunFam" id="3.40.50.10140:FF:000001">
    <property type="entry name" value="Toll-like receptor 2"/>
    <property type="match status" value="1"/>
</dbReference>
<dbReference type="GO" id="GO:0045087">
    <property type="term" value="P:innate immune response"/>
    <property type="evidence" value="ECO:0007669"/>
    <property type="project" value="UniProtKB-KW"/>
</dbReference>
<dbReference type="InterPro" id="IPR001611">
    <property type="entry name" value="Leu-rich_rpt"/>
</dbReference>
<dbReference type="AlphaFoldDB" id="A0A099ZFR6"/>
<keyword evidence="9 16" id="KW-1133">Transmembrane helix</keyword>
<dbReference type="GO" id="GO:0002224">
    <property type="term" value="P:toll-like receptor signaling pathway"/>
    <property type="evidence" value="ECO:0007669"/>
    <property type="project" value="InterPro"/>
</dbReference>
<feature type="transmembrane region" description="Helical" evidence="16">
    <location>
        <begin position="662"/>
        <end position="685"/>
    </location>
</feature>
<evidence type="ECO:0000256" key="8">
    <source>
        <dbReference type="ARBA" id="ARBA00022859"/>
    </source>
</evidence>
<keyword evidence="10 16" id="KW-0472">Membrane</keyword>
<evidence type="ECO:0000256" key="16">
    <source>
        <dbReference type="SAM" id="Phobius"/>
    </source>
</evidence>
<dbReference type="InterPro" id="IPR035897">
    <property type="entry name" value="Toll_tir_struct_dom_sf"/>
</dbReference>
<dbReference type="GO" id="GO:0004888">
    <property type="term" value="F:transmembrane signaling receptor activity"/>
    <property type="evidence" value="ECO:0007669"/>
    <property type="project" value="InterPro"/>
</dbReference>
<keyword evidence="13" id="KW-0325">Glycoprotein</keyword>
<dbReference type="Pfam" id="PF01582">
    <property type="entry name" value="TIR"/>
    <property type="match status" value="1"/>
</dbReference>
<dbReference type="SMART" id="SM00255">
    <property type="entry name" value="TIR"/>
    <property type="match status" value="1"/>
</dbReference>
<dbReference type="GO" id="GO:0042497">
    <property type="term" value="F:triacyl lipopeptide binding"/>
    <property type="evidence" value="ECO:0007669"/>
    <property type="project" value="TreeGrafter"/>
</dbReference>
<evidence type="ECO:0000256" key="9">
    <source>
        <dbReference type="ARBA" id="ARBA00022989"/>
    </source>
</evidence>
<evidence type="ECO:0000256" key="7">
    <source>
        <dbReference type="ARBA" id="ARBA00022737"/>
    </source>
</evidence>
<keyword evidence="4" id="KW-0433">Leucine-rich repeat</keyword>
<dbReference type="PROSITE" id="PS50104">
    <property type="entry name" value="TIR"/>
    <property type="match status" value="1"/>
</dbReference>
<evidence type="ECO:0000256" key="13">
    <source>
        <dbReference type="ARBA" id="ARBA00023180"/>
    </source>
</evidence>
<dbReference type="PRINTS" id="PR01537">
    <property type="entry name" value="INTRLKN1R1F"/>
</dbReference>
<evidence type="ECO:0000259" key="17">
    <source>
        <dbReference type="PROSITE" id="PS50104"/>
    </source>
</evidence>
<dbReference type="InterPro" id="IPR017241">
    <property type="entry name" value="Toll-like_receptor"/>
</dbReference>
<protein>
    <submittedName>
        <fullName evidence="18">Toll-like receptor 2</fullName>
    </submittedName>
</protein>
<comment type="similarity">
    <text evidence="2">Belongs to the Toll-like receptor family.</text>
</comment>
<evidence type="ECO:0000256" key="2">
    <source>
        <dbReference type="ARBA" id="ARBA00009634"/>
    </source>
</evidence>
<keyword evidence="14" id="KW-0395">Inflammatory response</keyword>
<organism evidence="18 19">
    <name type="scientific">Tinamus guttatus</name>
    <name type="common">White-throated tinamou</name>
    <dbReference type="NCBI Taxonomy" id="94827"/>
    <lineage>
        <taxon>Eukaryota</taxon>
        <taxon>Metazoa</taxon>
        <taxon>Chordata</taxon>
        <taxon>Craniata</taxon>
        <taxon>Vertebrata</taxon>
        <taxon>Euteleostomi</taxon>
        <taxon>Archelosauria</taxon>
        <taxon>Archosauria</taxon>
        <taxon>Dinosauria</taxon>
        <taxon>Saurischia</taxon>
        <taxon>Theropoda</taxon>
        <taxon>Coelurosauria</taxon>
        <taxon>Aves</taxon>
        <taxon>Palaeognathae</taxon>
        <taxon>Tinamiformes</taxon>
        <taxon>Tinamidae</taxon>
        <taxon>Tinamus</taxon>
    </lineage>
</organism>
<feature type="domain" description="TIR" evidence="17">
    <location>
        <begin position="714"/>
        <end position="855"/>
    </location>
</feature>
<evidence type="ECO:0000256" key="3">
    <source>
        <dbReference type="ARBA" id="ARBA00022588"/>
    </source>
</evidence>
<evidence type="ECO:0000313" key="18">
    <source>
        <dbReference type="EMBL" id="KGL79675.1"/>
    </source>
</evidence>
<dbReference type="GO" id="GO:0006954">
    <property type="term" value="P:inflammatory response"/>
    <property type="evidence" value="ECO:0007669"/>
    <property type="project" value="UniProtKB-KW"/>
</dbReference>
<dbReference type="Gene3D" id="3.80.10.10">
    <property type="entry name" value="Ribonuclease Inhibitor"/>
    <property type="match status" value="4"/>
</dbReference>
<keyword evidence="6" id="KW-0732">Signal</keyword>
<comment type="subcellular location">
    <subcellularLocation>
        <location evidence="1">Membrane</location>
        <topology evidence="1">Single-pass type I membrane protein</topology>
    </subcellularLocation>
</comment>
<dbReference type="PROSITE" id="PS51450">
    <property type="entry name" value="LRR"/>
    <property type="match status" value="1"/>
</dbReference>
<dbReference type="GO" id="GO:0005886">
    <property type="term" value="C:plasma membrane"/>
    <property type="evidence" value="ECO:0007669"/>
    <property type="project" value="TreeGrafter"/>
</dbReference>
<dbReference type="PIRSF" id="PIRSF037595">
    <property type="entry name" value="Toll-like_receptor"/>
    <property type="match status" value="1"/>
</dbReference>
<keyword evidence="5 16" id="KW-0812">Transmembrane</keyword>
<evidence type="ECO:0000256" key="15">
    <source>
        <dbReference type="SAM" id="MobiDB-lite"/>
    </source>
</evidence>
<dbReference type="OrthoDB" id="1081807at2759"/>
<evidence type="ECO:0000313" key="19">
    <source>
        <dbReference type="Proteomes" id="UP000053641"/>
    </source>
</evidence>
<reference evidence="18 19" key="1">
    <citation type="submission" date="2014-06" db="EMBL/GenBank/DDBJ databases">
        <title>Genome evolution of avian class.</title>
        <authorList>
            <person name="Zhang G."/>
            <person name="Li C."/>
        </authorList>
    </citation>
    <scope>NUCLEOTIDE SEQUENCE [LARGE SCALE GENOMIC DNA]</scope>
    <source>
        <strain evidence="18">BGI_N309</strain>
    </source>
</reference>
<keyword evidence="12 18" id="KW-0675">Receptor</keyword>
<keyword evidence="19" id="KW-1185">Reference proteome</keyword>
<dbReference type="Pfam" id="PF00560">
    <property type="entry name" value="LRR_1"/>
    <property type="match status" value="1"/>
</dbReference>
<evidence type="ECO:0000256" key="11">
    <source>
        <dbReference type="ARBA" id="ARBA00023157"/>
    </source>
</evidence>
<dbReference type="STRING" id="94827.A0A099ZFR6"/>
<sequence length="878" mass="100105">MRILIVGRLHFYLISLLFSILFSTANGLLTWRSSRMFFQFYDYSYSNFSSVSEAQAPQTARVLNLSHNMIENITKRDFEGFDALEVLDLAYNQLKYVEPGVFENLLNLVSVNFSFNDKQLDVLGLASRLKLLPTNEASRILQLSKYFEISSEPAQESPVSAQELQRSEGPADQLPVNARVRRSNGDSQRAEKNVTVSPIAGLMTNVCGTPINGILDLSERKLSEEELQEKLQADLCQAQLDSVLELNISHNNLEIDLLSLFVLFLPMKNVQSIDASYNKITINNIDVEAICHFPFHNLFFLNISNNPMNRLDTVCLPSTIKVIDLSFTNISQIPKNFAKKLFNLEKMYVEGNHFIYTVSPENADANQKPKPGTVRINAISLVRNEAGTPIESLPEKVKHLKMSNCSIVELPEWFAGRMTKLMLLDLSSNPVSTFPHLPTSMQHLDISNSDIKVIPPSFKFLSNLTIFNVQNNKITDMPLEYFPLTLTKCDISKNKLQVLSLTETLRKLEYLNVSGNQITTLEPRKQLSAITNLDGSHNLIAELPDHFGEILPTLKYLNLSGNKISFLQSGSLPVSLIELDISNNAITTIVEDAFGQLTSLSVLTVPGKHFFCNCDLYWFVNVYIHNPYLQIIGRENLRCSFPPDRRGLLVEHSNLTLLHCSLGVQMAITACVAVLIVLVLTGLCWRFDGLWYVRMGWYWCMAKRKEYERRPENKLYDAFISYSNEDADWTKENLLEKLEAKGFKVCYHERDFIPGHPVLGNIFYCIENSHKVIFVLSPSFVNSCWCQYELYFAEHRVLNENQDSLIMIVLEELPFNSVPQKFSKLRKLLKRKTYLKWSPEQAKQKVFWHQLTAVLKTANEPLVVRAENGAAHNTYEME</sequence>
<dbReference type="Pfam" id="PF13516">
    <property type="entry name" value="LRR_6"/>
    <property type="match status" value="2"/>
</dbReference>
<gene>
    <name evidence="18" type="ORF">N309_02537</name>
</gene>
<dbReference type="SMART" id="SM00369">
    <property type="entry name" value="LRR_TYP"/>
    <property type="match status" value="7"/>
</dbReference>
<evidence type="ECO:0000256" key="1">
    <source>
        <dbReference type="ARBA" id="ARBA00004479"/>
    </source>
</evidence>
<evidence type="ECO:0000256" key="10">
    <source>
        <dbReference type="ARBA" id="ARBA00023136"/>
    </source>
</evidence>
<dbReference type="PANTHER" id="PTHR24365">
    <property type="entry name" value="TOLL-LIKE RECEPTOR"/>
    <property type="match status" value="1"/>
</dbReference>
<evidence type="ECO:0000256" key="12">
    <source>
        <dbReference type="ARBA" id="ARBA00023170"/>
    </source>
</evidence>
<keyword evidence="11" id="KW-1015">Disulfide bond</keyword>
<dbReference type="Gene3D" id="3.40.50.10140">
    <property type="entry name" value="Toll/interleukin-1 receptor homology (TIR) domain"/>
    <property type="match status" value="1"/>
</dbReference>
<dbReference type="EMBL" id="KL892373">
    <property type="protein sequence ID" value="KGL79675.1"/>
    <property type="molecule type" value="Genomic_DNA"/>
</dbReference>
<evidence type="ECO:0000256" key="6">
    <source>
        <dbReference type="ARBA" id="ARBA00022729"/>
    </source>
</evidence>
<dbReference type="InterPro" id="IPR032675">
    <property type="entry name" value="LRR_dom_sf"/>
</dbReference>